<organism evidence="1 2">
    <name type="scientific">Asclepias syriaca virus 1</name>
    <dbReference type="NCBI Taxonomy" id="2793722"/>
    <lineage>
        <taxon>Viruses</taxon>
        <taxon>Riboviria</taxon>
        <taxon>Orthornavirae</taxon>
        <taxon>Negarnaviricota</taxon>
        <taxon>Haploviricotina</taxon>
        <taxon>Monjiviricetes</taxon>
        <taxon>Mononegavirales</taxon>
        <taxon>Rhabdoviridae</taxon>
        <taxon>Betarhabdovirinae</taxon>
        <taxon>Alphacytorhabdovirus</taxon>
        <taxon>Alphacytorhabdovirus asclepiadis</taxon>
        <taxon>Cytorhabdovirus asclepiadis</taxon>
    </lineage>
</organism>
<accession>A0A8D9PH03</accession>
<proteinExistence type="predicted"/>
<evidence type="ECO:0000313" key="1">
    <source>
        <dbReference type="EMBL" id="DAF42287.1"/>
    </source>
</evidence>
<name>A0A8D9PH03_9RHAB</name>
<dbReference type="GeneID" id="80540965"/>
<evidence type="ECO:0000313" key="2">
    <source>
        <dbReference type="Proteomes" id="UP001161655"/>
    </source>
</evidence>
<protein>
    <submittedName>
        <fullName evidence="1">M</fullName>
    </submittedName>
</protein>
<reference evidence="1" key="1">
    <citation type="journal article" date="2021" name="J. Anim. Genet.">
        <title>Illuminating the plant rhabdovirus landscape through metatranscriptomics data.</title>
        <authorList>
            <person name="Bejerman N."/>
            <person name="Dietzgen R.G."/>
            <person name="Debat H."/>
        </authorList>
    </citation>
    <scope>NUCLEOTIDE SEQUENCE</scope>
</reference>
<keyword evidence="2" id="KW-1185">Reference proteome</keyword>
<dbReference type="EMBL" id="BK014298">
    <property type="protein sequence ID" value="DAF42287.1"/>
    <property type="molecule type" value="Viral_cRNA"/>
</dbReference>
<dbReference type="Proteomes" id="UP001161655">
    <property type="component" value="Segment"/>
</dbReference>
<dbReference type="RefSeq" id="YP_010802247.1">
    <property type="nucleotide sequence ID" value="NC_076971.1"/>
</dbReference>
<reference evidence="1" key="2">
    <citation type="journal article" date="2021" name="Viruses">
        <title>Illuminating the Plant Rhabdovirus Landscape through Metatranscriptomics Data.</title>
        <authorList>
            <person name="Bejerman N."/>
            <person name="Dietzgen R.G."/>
            <person name="Debat H."/>
        </authorList>
    </citation>
    <scope>NUCLEOTIDE SEQUENCE</scope>
</reference>
<sequence length="176" mass="19602">MEIKRVIKYYYIKVESSSWTAECASSGCRKSITPDVKLATEFIRGSIHNVIKPQMPQLSKVMEGMLNMNMIKVQAIRGRTIRLGAGGLVYSFKPREESIVTCKEDVEVGIFNVQGLREVKANGNSYILTIKITIKCTEVSEDEMNAMCSLKPYLPAGILWAEDEKKSVKSAAKSSV</sequence>
<dbReference type="KEGG" id="vg:80540965"/>